<dbReference type="Proteomes" id="UP000253961">
    <property type="component" value="Unassembled WGS sequence"/>
</dbReference>
<sequence>MTTLTVQVDNKENAVLLEKILKEMSFVEKVDVNIDTPNIVEEPKGSYQKLKKAIDKTDKSLMFQDIDDPSKWQKDIRDEW</sequence>
<gene>
    <name evidence="1" type="ORF">DU508_14445</name>
</gene>
<protein>
    <submittedName>
        <fullName evidence="1">Uncharacterized protein</fullName>
    </submittedName>
</protein>
<keyword evidence="2" id="KW-1185">Reference proteome</keyword>
<organism evidence="1 2">
    <name type="scientific">Pedobacter chinensis</name>
    <dbReference type="NCBI Taxonomy" id="2282421"/>
    <lineage>
        <taxon>Bacteria</taxon>
        <taxon>Pseudomonadati</taxon>
        <taxon>Bacteroidota</taxon>
        <taxon>Sphingobacteriia</taxon>
        <taxon>Sphingobacteriales</taxon>
        <taxon>Sphingobacteriaceae</taxon>
        <taxon>Pedobacter</taxon>
    </lineage>
</organism>
<dbReference type="OrthoDB" id="769147at2"/>
<proteinExistence type="predicted"/>
<accession>A0A369PSJ1</accession>
<name>A0A369PSJ1_9SPHI</name>
<reference evidence="1 2" key="1">
    <citation type="submission" date="2018-07" db="EMBL/GenBank/DDBJ databases">
        <title>Pedobacter sp. nov., isolated from soil.</title>
        <authorList>
            <person name="Zhou L.Y."/>
            <person name="Du Z.J."/>
        </authorList>
    </citation>
    <scope>NUCLEOTIDE SEQUENCE [LARGE SCALE GENOMIC DNA]</scope>
    <source>
        <strain evidence="1 2">JDX94</strain>
    </source>
</reference>
<dbReference type="RefSeq" id="WP_115403525.1">
    <property type="nucleotide sequence ID" value="NZ_QPKV01000006.1"/>
</dbReference>
<dbReference type="EMBL" id="QPKV01000006">
    <property type="protein sequence ID" value="RDC55484.1"/>
    <property type="molecule type" value="Genomic_DNA"/>
</dbReference>
<evidence type="ECO:0000313" key="2">
    <source>
        <dbReference type="Proteomes" id="UP000253961"/>
    </source>
</evidence>
<evidence type="ECO:0000313" key="1">
    <source>
        <dbReference type="EMBL" id="RDC55484.1"/>
    </source>
</evidence>
<comment type="caution">
    <text evidence="1">The sequence shown here is derived from an EMBL/GenBank/DDBJ whole genome shotgun (WGS) entry which is preliminary data.</text>
</comment>
<dbReference type="AlphaFoldDB" id="A0A369PSJ1"/>